<comment type="caution">
    <text evidence="1">The sequence shown here is derived from an EMBL/GenBank/DDBJ whole genome shotgun (WGS) entry which is preliminary data.</text>
</comment>
<dbReference type="EMBL" id="AGDV01000001">
    <property type="protein sequence ID" value="EMB36159.1"/>
    <property type="molecule type" value="Genomic_DNA"/>
</dbReference>
<accession>A0A0E2E842</accession>
<gene>
    <name evidence="1" type="ORF">HMPREF9726_00351</name>
</gene>
<dbReference type="PATRIC" id="fig|999432.5.peg.361"/>
<dbReference type="HOGENOM" id="CLU_1354101_0_0_12"/>
<dbReference type="RefSeq" id="WP_002682966.1">
    <property type="nucleotide sequence ID" value="NZ_CM001795.1"/>
</dbReference>
<dbReference type="AlphaFoldDB" id="A0A0E2E842"/>
<organism evidence="1">
    <name type="scientific">Treponema denticola H-22</name>
    <dbReference type="NCBI Taxonomy" id="999432"/>
    <lineage>
        <taxon>Bacteria</taxon>
        <taxon>Pseudomonadati</taxon>
        <taxon>Spirochaetota</taxon>
        <taxon>Spirochaetia</taxon>
        <taxon>Spirochaetales</taxon>
        <taxon>Treponemataceae</taxon>
        <taxon>Treponema</taxon>
    </lineage>
</organism>
<name>A0A0E2E842_TREDN</name>
<dbReference type="Proteomes" id="UP000011705">
    <property type="component" value="Chromosome"/>
</dbReference>
<evidence type="ECO:0000313" key="1">
    <source>
        <dbReference type="EMBL" id="EMB36159.1"/>
    </source>
</evidence>
<protein>
    <submittedName>
        <fullName evidence="1">Uncharacterized protein</fullName>
    </submittedName>
</protein>
<sequence>MYKNIKKELFLLIIMLIILILFIMSRCEVHENAVYVKLLSEDTYFDFKEHIAPKEIINEFKRIKGNSLIPSFIHCIAESSDCLLYEDESNIFHIIKIENGQLQDSLYKPKFEYTIDGTYIYFVFEDEFLNYVDRILMCLKLNGQKAGLYPIPISTIILKCEAIIQIEKLSGSTLENIDFEIAYTHYYGENWTLPFKDLYKKE</sequence>
<reference evidence="1" key="1">
    <citation type="submission" date="2012-01" db="EMBL/GenBank/DDBJ databases">
        <title>The Genome Sequence of Treponema denticola H-22.</title>
        <authorList>
            <consortium name="The Broad Institute Genome Sequencing Platform"/>
            <person name="Earl A."/>
            <person name="Ward D."/>
            <person name="Feldgarden M."/>
            <person name="Gevers D."/>
            <person name="Blanton J.M."/>
            <person name="Fenno C.J."/>
            <person name="Baranova O.V."/>
            <person name="Mathney J."/>
            <person name="Dewhirst F.E."/>
            <person name="Izard J."/>
            <person name="Young S.K."/>
            <person name="Zeng Q."/>
            <person name="Gargeya S."/>
            <person name="Fitzgerald M."/>
            <person name="Haas B."/>
            <person name="Abouelleil A."/>
            <person name="Alvarado L."/>
            <person name="Arachchi H.M."/>
            <person name="Berlin A."/>
            <person name="Chapman S.B."/>
            <person name="Gearin G."/>
            <person name="Goldberg J."/>
            <person name="Griggs A."/>
            <person name="Gujja S."/>
            <person name="Hansen M."/>
            <person name="Heiman D."/>
            <person name="Howarth C."/>
            <person name="Larimer J."/>
            <person name="Lui A."/>
            <person name="MacDonald P.J.P."/>
            <person name="McCowen C."/>
            <person name="Montmayeur A."/>
            <person name="Murphy C."/>
            <person name="Neiman D."/>
            <person name="Pearson M."/>
            <person name="Priest M."/>
            <person name="Roberts A."/>
            <person name="Saif S."/>
            <person name="Shea T."/>
            <person name="Sisk P."/>
            <person name="Stolte C."/>
            <person name="Sykes S."/>
            <person name="Wortman J."/>
            <person name="Nusbaum C."/>
            <person name="Birren B."/>
        </authorList>
    </citation>
    <scope>NUCLEOTIDE SEQUENCE [LARGE SCALE GENOMIC DNA]</scope>
    <source>
        <strain evidence="1">H-22</strain>
    </source>
</reference>
<proteinExistence type="predicted"/>